<keyword evidence="2" id="KW-1185">Reference proteome</keyword>
<accession>A0A1T4W0K1</accession>
<evidence type="ECO:0000313" key="1">
    <source>
        <dbReference type="EMBL" id="SKA70753.1"/>
    </source>
</evidence>
<dbReference type="Proteomes" id="UP000190814">
    <property type="component" value="Unassembled WGS sequence"/>
</dbReference>
<proteinExistence type="predicted"/>
<gene>
    <name evidence="1" type="ORF">SAMN02745111_02103</name>
</gene>
<evidence type="ECO:0000313" key="2">
    <source>
        <dbReference type="Proteomes" id="UP000190814"/>
    </source>
</evidence>
<dbReference type="AlphaFoldDB" id="A0A1T4W0K1"/>
<dbReference type="RefSeq" id="WP_078766932.1">
    <property type="nucleotide sequence ID" value="NZ_FUXZ01000014.1"/>
</dbReference>
<protein>
    <submittedName>
        <fullName evidence="1">Uncharacterized protein</fullName>
    </submittedName>
</protein>
<dbReference type="EMBL" id="FUXZ01000014">
    <property type="protein sequence ID" value="SKA70753.1"/>
    <property type="molecule type" value="Genomic_DNA"/>
</dbReference>
<dbReference type="STRING" id="39495.SAMN02745111_02103"/>
<reference evidence="1 2" key="1">
    <citation type="submission" date="2017-02" db="EMBL/GenBank/DDBJ databases">
        <authorList>
            <person name="Peterson S.W."/>
        </authorList>
    </citation>
    <scope>NUCLEOTIDE SEQUENCE [LARGE SCALE GENOMIC DNA]</scope>
    <source>
        <strain evidence="1 2">ATCC 35992</strain>
    </source>
</reference>
<sequence length="410" mass="47672">MSFREGKDNLAYRNYKMSEEFKKRVLDDYKEMLNNPDELKKFDEKIVNIDAYRKRRDDCLPIEKQVHKKIDLFIKMGVASFAIITSLGILKTGVNNINNKVTVKVANDDKFLAGGERLEGIDENGKVEFVGDYDESKFPELYPECYDKDGNLKTDEGYEIRILKDKLMGSNKVKKVVGRDFVEISREEYEQNDKEGNGVASFNPEQGSFVYYLQGNKFCRTDCNEFFNTEKYSFIEIDQLKKKDKKVYIYPKNPGKFENQIDNNIPDVEYFYDCNMIPIMNLTIDVGGEVQVLYVKDVVNQFDNSNIDEYSSSNIYLIDDEDSLWALKDVDYSDLGSKFLNDKGCTYILKDGKNFKTEKLAEHVCVDEDIDYNASYYDSSKMYIKSIDGFNDTNVLMSDEKILYRGKDYK</sequence>
<organism evidence="1 2">
    <name type="scientific">Eubacterium uniforme</name>
    <dbReference type="NCBI Taxonomy" id="39495"/>
    <lineage>
        <taxon>Bacteria</taxon>
        <taxon>Bacillati</taxon>
        <taxon>Bacillota</taxon>
        <taxon>Clostridia</taxon>
        <taxon>Eubacteriales</taxon>
        <taxon>Eubacteriaceae</taxon>
        <taxon>Eubacterium</taxon>
    </lineage>
</organism>
<name>A0A1T4W0K1_9FIRM</name>